<dbReference type="SUPFAM" id="SSF51197">
    <property type="entry name" value="Clavaminate synthase-like"/>
    <property type="match status" value="1"/>
</dbReference>
<accession>A0A8S2FMS9</accession>
<feature type="domain" description="JmjC" evidence="4">
    <location>
        <begin position="1"/>
        <end position="129"/>
    </location>
</feature>
<dbReference type="Proteomes" id="UP000677228">
    <property type="component" value="Unassembled WGS sequence"/>
</dbReference>
<dbReference type="EMBL" id="CAJOBA010056125">
    <property type="protein sequence ID" value="CAF4289448.1"/>
    <property type="molecule type" value="Genomic_DNA"/>
</dbReference>
<dbReference type="GO" id="GO:0003712">
    <property type="term" value="F:transcription coregulator activity"/>
    <property type="evidence" value="ECO:0007669"/>
    <property type="project" value="TreeGrafter"/>
</dbReference>
<dbReference type="GO" id="GO:0000785">
    <property type="term" value="C:chromatin"/>
    <property type="evidence" value="ECO:0007669"/>
    <property type="project" value="TreeGrafter"/>
</dbReference>
<reference evidence="5" key="1">
    <citation type="submission" date="2021-02" db="EMBL/GenBank/DDBJ databases">
        <authorList>
            <person name="Nowell W R."/>
        </authorList>
    </citation>
    <scope>NUCLEOTIDE SEQUENCE</scope>
</reference>
<evidence type="ECO:0000256" key="1">
    <source>
        <dbReference type="ARBA" id="ARBA00004123"/>
    </source>
</evidence>
<dbReference type="GO" id="GO:0032454">
    <property type="term" value="F:histone H3K9 demethylase activity"/>
    <property type="evidence" value="ECO:0007669"/>
    <property type="project" value="InterPro"/>
</dbReference>
<dbReference type="InterPro" id="IPR045109">
    <property type="entry name" value="LSDs-like"/>
</dbReference>
<organism evidence="5 7">
    <name type="scientific">Didymodactylos carnosus</name>
    <dbReference type="NCBI Taxonomy" id="1234261"/>
    <lineage>
        <taxon>Eukaryota</taxon>
        <taxon>Metazoa</taxon>
        <taxon>Spiralia</taxon>
        <taxon>Gnathifera</taxon>
        <taxon>Rotifera</taxon>
        <taxon>Eurotatoria</taxon>
        <taxon>Bdelloidea</taxon>
        <taxon>Philodinida</taxon>
        <taxon>Philodinidae</taxon>
        <taxon>Didymodactylos</taxon>
    </lineage>
</organism>
<keyword evidence="3" id="KW-0539">Nucleus</keyword>
<dbReference type="Proteomes" id="UP000682733">
    <property type="component" value="Unassembled WGS sequence"/>
</dbReference>
<keyword evidence="2" id="KW-0479">Metal-binding</keyword>
<dbReference type="GO" id="GO:0006357">
    <property type="term" value="P:regulation of transcription by RNA polymerase II"/>
    <property type="evidence" value="ECO:0007669"/>
    <property type="project" value="TreeGrafter"/>
</dbReference>
<protein>
    <recommendedName>
        <fullName evidence="4">JmjC domain-containing protein</fullName>
    </recommendedName>
</protein>
<dbReference type="GO" id="GO:0031490">
    <property type="term" value="F:chromatin DNA binding"/>
    <property type="evidence" value="ECO:0007669"/>
    <property type="project" value="TreeGrafter"/>
</dbReference>
<dbReference type="Gene3D" id="2.60.120.650">
    <property type="entry name" value="Cupin"/>
    <property type="match status" value="1"/>
</dbReference>
<dbReference type="InterPro" id="IPR003347">
    <property type="entry name" value="JmjC_dom"/>
</dbReference>
<evidence type="ECO:0000256" key="2">
    <source>
        <dbReference type="ARBA" id="ARBA00022723"/>
    </source>
</evidence>
<evidence type="ECO:0000313" key="6">
    <source>
        <dbReference type="EMBL" id="CAF4289448.1"/>
    </source>
</evidence>
<feature type="non-terminal residue" evidence="5">
    <location>
        <position position="1"/>
    </location>
</feature>
<sequence>MTALQKFIYSKNRSIGHISVHNKHLRTCEEFNVFVPFKTRRKACEQKRTLDRNIIHDQRFYLHTHDIEKLELFYGIKCYTIIQCLGDAIFIPAGAPHQVRNIRSCIKIAVDFISPENADRCLLTTREFRCLPRSYLNESDILQTKNVLFQAM</sequence>
<dbReference type="SMART" id="SM00558">
    <property type="entry name" value="JmjC"/>
    <property type="match status" value="1"/>
</dbReference>
<gene>
    <name evidence="5" type="ORF">OVA965_LOCUS36930</name>
    <name evidence="6" type="ORF">TMI583_LOCUS37972</name>
</gene>
<dbReference type="PANTHER" id="PTHR12549:SF38">
    <property type="entry name" value="JMJC DOMAIN-CONTAINING HISTONE DEMETHYLASE 2, ISOFORM A"/>
    <property type="match status" value="1"/>
</dbReference>
<evidence type="ECO:0000313" key="5">
    <source>
        <dbReference type="EMBL" id="CAF1500882.1"/>
    </source>
</evidence>
<dbReference type="Pfam" id="PF02373">
    <property type="entry name" value="JmjC"/>
    <property type="match status" value="1"/>
</dbReference>
<dbReference type="GO" id="GO:0046872">
    <property type="term" value="F:metal ion binding"/>
    <property type="evidence" value="ECO:0007669"/>
    <property type="project" value="UniProtKB-KW"/>
</dbReference>
<dbReference type="GO" id="GO:0000118">
    <property type="term" value="C:histone deacetylase complex"/>
    <property type="evidence" value="ECO:0007669"/>
    <property type="project" value="TreeGrafter"/>
</dbReference>
<proteinExistence type="predicted"/>
<dbReference type="PROSITE" id="PS51184">
    <property type="entry name" value="JMJC"/>
    <property type="match status" value="1"/>
</dbReference>
<comment type="caution">
    <text evidence="5">The sequence shown here is derived from an EMBL/GenBank/DDBJ whole genome shotgun (WGS) entry which is preliminary data.</text>
</comment>
<comment type="subcellular location">
    <subcellularLocation>
        <location evidence="1">Nucleus</location>
    </subcellularLocation>
</comment>
<evidence type="ECO:0000256" key="3">
    <source>
        <dbReference type="ARBA" id="ARBA00023242"/>
    </source>
</evidence>
<name>A0A8S2FMS9_9BILA</name>
<evidence type="ECO:0000259" key="4">
    <source>
        <dbReference type="PROSITE" id="PS51184"/>
    </source>
</evidence>
<evidence type="ECO:0000313" key="7">
    <source>
        <dbReference type="Proteomes" id="UP000677228"/>
    </source>
</evidence>
<dbReference type="EMBL" id="CAJNOK010034105">
    <property type="protein sequence ID" value="CAF1500882.1"/>
    <property type="molecule type" value="Genomic_DNA"/>
</dbReference>
<dbReference type="PANTHER" id="PTHR12549">
    <property type="entry name" value="JMJC DOMAIN-CONTAINING HISTONE DEMETHYLATION PROTEIN"/>
    <property type="match status" value="1"/>
</dbReference>
<dbReference type="AlphaFoldDB" id="A0A8S2FMS9"/>